<dbReference type="GO" id="GO:0020037">
    <property type="term" value="F:heme binding"/>
    <property type="evidence" value="ECO:0007669"/>
    <property type="project" value="InterPro"/>
</dbReference>
<comment type="caution">
    <text evidence="6">The sequence shown here is derived from an EMBL/GenBank/DDBJ whole genome shotgun (WGS) entry which is preliminary data.</text>
</comment>
<dbReference type="InterPro" id="IPR003468">
    <property type="entry name" value="Cyt_c_oxidase_monohaem-su/FixO"/>
</dbReference>
<evidence type="ECO:0000256" key="2">
    <source>
        <dbReference type="ARBA" id="ARBA00022723"/>
    </source>
</evidence>
<keyword evidence="2" id="KW-0479">Metal-binding</keyword>
<dbReference type="InterPro" id="IPR051459">
    <property type="entry name" value="Cytochrome_c-type_DH"/>
</dbReference>
<dbReference type="PANTHER" id="PTHR35008">
    <property type="entry name" value="BLL4482 PROTEIN-RELATED"/>
    <property type="match status" value="1"/>
</dbReference>
<dbReference type="GO" id="GO:0009055">
    <property type="term" value="F:electron transfer activity"/>
    <property type="evidence" value="ECO:0007669"/>
    <property type="project" value="InterPro"/>
</dbReference>
<proteinExistence type="predicted"/>
<sequence>MAGTIYKKPILFAVVVTVVVLIGTIAMMVYPMLTPQMHPKLQNLKPYTALQLAGRDVYQENGCFYCHTQTVRPLKAEVMRYGEYSKAGEFAYDQPFLWGSKRTGPDLARIGGKYTDKWHYKHFNDPRKLFQGSNMPSYGWLADYQLNPQEVEARMKALGFPYTKEEIDALADKTKLDALVAYMQSIGTAVPRKPKPPMIAKGDKNPLAGDQNAIAEGKKIYEMNCAACHGVDAKGDIGPDLTDKEWLYVTEPIGDDTIFFIIADGTKKDMEFDGRKAKGGMPSWGEFFGKKKIWSLVSYIRSLEER</sequence>
<feature type="transmembrane region" description="Helical" evidence="4">
    <location>
        <begin position="12"/>
        <end position="33"/>
    </location>
</feature>
<feature type="domain" description="Cytochrome c" evidence="5">
    <location>
        <begin position="212"/>
        <end position="304"/>
    </location>
</feature>
<reference evidence="6" key="1">
    <citation type="submission" date="2019-10" db="EMBL/GenBank/DDBJ databases">
        <title>Metagenomic sequencing of thiosulfate-disproportionating enrichment culture.</title>
        <authorList>
            <person name="Umezawa K."/>
            <person name="Kojima H."/>
            <person name="Fukui M."/>
        </authorList>
    </citation>
    <scope>NUCLEOTIDE SEQUENCE</scope>
    <source>
        <strain evidence="6">45J</strain>
    </source>
</reference>
<dbReference type="GO" id="GO:0046872">
    <property type="term" value="F:metal ion binding"/>
    <property type="evidence" value="ECO:0007669"/>
    <property type="project" value="UniProtKB-KW"/>
</dbReference>
<gene>
    <name evidence="6" type="ORF">A45J_2142</name>
</gene>
<protein>
    <submittedName>
        <fullName evidence="6">Cytochrome-c oxidase, cbb3-type subunit II</fullName>
    </submittedName>
</protein>
<keyword evidence="3" id="KW-0408">Iron</keyword>
<dbReference type="SUPFAM" id="SSF46626">
    <property type="entry name" value="Cytochrome c"/>
    <property type="match status" value="2"/>
</dbReference>
<dbReference type="Gene3D" id="1.10.760.10">
    <property type="entry name" value="Cytochrome c-like domain"/>
    <property type="match status" value="2"/>
</dbReference>
<evidence type="ECO:0000259" key="5">
    <source>
        <dbReference type="PROSITE" id="PS51007"/>
    </source>
</evidence>
<keyword evidence="4" id="KW-0812">Transmembrane</keyword>
<name>A0A5J4L685_9ZZZZ</name>
<keyword evidence="1" id="KW-0349">Heme</keyword>
<keyword evidence="4" id="KW-0472">Membrane</keyword>
<dbReference type="Pfam" id="PF02433">
    <property type="entry name" value="FixO"/>
    <property type="match status" value="1"/>
</dbReference>
<organism evidence="6">
    <name type="scientific">hot springs metagenome</name>
    <dbReference type="NCBI Taxonomy" id="433727"/>
    <lineage>
        <taxon>unclassified sequences</taxon>
        <taxon>metagenomes</taxon>
        <taxon>ecological metagenomes</taxon>
    </lineage>
</organism>
<evidence type="ECO:0000256" key="4">
    <source>
        <dbReference type="SAM" id="Phobius"/>
    </source>
</evidence>
<dbReference type="PROSITE" id="PS51007">
    <property type="entry name" value="CYTC"/>
    <property type="match status" value="2"/>
</dbReference>
<dbReference type="EMBL" id="BLAB01000001">
    <property type="protein sequence ID" value="GER94381.1"/>
    <property type="molecule type" value="Genomic_DNA"/>
</dbReference>
<feature type="domain" description="Cytochrome c" evidence="5">
    <location>
        <begin position="49"/>
        <end position="187"/>
    </location>
</feature>
<dbReference type="AlphaFoldDB" id="A0A5J4L685"/>
<dbReference type="Pfam" id="PF13442">
    <property type="entry name" value="Cytochrome_CBB3"/>
    <property type="match status" value="1"/>
</dbReference>
<keyword evidence="4" id="KW-1133">Transmembrane helix</keyword>
<evidence type="ECO:0000256" key="3">
    <source>
        <dbReference type="ARBA" id="ARBA00023004"/>
    </source>
</evidence>
<evidence type="ECO:0000313" key="6">
    <source>
        <dbReference type="EMBL" id="GER94381.1"/>
    </source>
</evidence>
<dbReference type="InterPro" id="IPR036909">
    <property type="entry name" value="Cyt_c-like_dom_sf"/>
</dbReference>
<dbReference type="InterPro" id="IPR009056">
    <property type="entry name" value="Cyt_c-like_dom"/>
</dbReference>
<dbReference type="PANTHER" id="PTHR35008:SF8">
    <property type="entry name" value="ALCOHOL DEHYDROGENASE CYTOCHROME C SUBUNIT"/>
    <property type="match status" value="1"/>
</dbReference>
<evidence type="ECO:0000256" key="1">
    <source>
        <dbReference type="ARBA" id="ARBA00022617"/>
    </source>
</evidence>
<accession>A0A5J4L685</accession>
<dbReference type="NCBIfam" id="NF011055">
    <property type="entry name" value="PRK14487.1"/>
    <property type="match status" value="1"/>
</dbReference>